<evidence type="ECO:0000256" key="1">
    <source>
        <dbReference type="SAM" id="Phobius"/>
    </source>
</evidence>
<reference evidence="2 3" key="1">
    <citation type="submission" date="2024-10" db="EMBL/GenBank/DDBJ databases">
        <title>Updated reference genomes for cyclostephanoid diatoms.</title>
        <authorList>
            <person name="Roberts W.R."/>
            <person name="Alverson A.J."/>
        </authorList>
    </citation>
    <scope>NUCLEOTIDE SEQUENCE [LARGE SCALE GENOMIC DNA]</scope>
    <source>
        <strain evidence="2 3">AJA276-08</strain>
    </source>
</reference>
<name>A0ABD3QC23_9STRA</name>
<dbReference type="AlphaFoldDB" id="A0ABD3QC23"/>
<keyword evidence="1" id="KW-1133">Transmembrane helix</keyword>
<sequence>MVHIDGHEIAMLSTIGGAIGVTHGIYGKGWFKSLIHRQPIIAFSCTIAAIGVCMPLVIVPLRRKLGMPTNQYDHTDPKTVWPKIIE</sequence>
<comment type="caution">
    <text evidence="2">The sequence shown here is derived from an EMBL/GenBank/DDBJ whole genome shotgun (WGS) entry which is preliminary data.</text>
</comment>
<keyword evidence="1" id="KW-0812">Transmembrane</keyword>
<feature type="transmembrane region" description="Helical" evidence="1">
    <location>
        <begin position="40"/>
        <end position="61"/>
    </location>
</feature>
<dbReference type="EMBL" id="JALLAZ020000348">
    <property type="protein sequence ID" value="KAL3797459.1"/>
    <property type="molecule type" value="Genomic_DNA"/>
</dbReference>
<proteinExistence type="predicted"/>
<accession>A0ABD3QC23</accession>
<keyword evidence="1" id="KW-0472">Membrane</keyword>
<protein>
    <submittedName>
        <fullName evidence="2">Uncharacterized protein</fullName>
    </submittedName>
</protein>
<organism evidence="2 3">
    <name type="scientific">Stephanodiscus triporus</name>
    <dbReference type="NCBI Taxonomy" id="2934178"/>
    <lineage>
        <taxon>Eukaryota</taxon>
        <taxon>Sar</taxon>
        <taxon>Stramenopiles</taxon>
        <taxon>Ochrophyta</taxon>
        <taxon>Bacillariophyta</taxon>
        <taxon>Coscinodiscophyceae</taxon>
        <taxon>Thalassiosirophycidae</taxon>
        <taxon>Stephanodiscales</taxon>
        <taxon>Stephanodiscaceae</taxon>
        <taxon>Stephanodiscus</taxon>
    </lineage>
</organism>
<evidence type="ECO:0000313" key="3">
    <source>
        <dbReference type="Proteomes" id="UP001530315"/>
    </source>
</evidence>
<gene>
    <name evidence="2" type="ORF">ACHAW5_004478</name>
</gene>
<dbReference type="Proteomes" id="UP001530315">
    <property type="component" value="Unassembled WGS sequence"/>
</dbReference>
<keyword evidence="3" id="KW-1185">Reference proteome</keyword>
<evidence type="ECO:0000313" key="2">
    <source>
        <dbReference type="EMBL" id="KAL3797459.1"/>
    </source>
</evidence>